<dbReference type="Proteomes" id="UP000433575">
    <property type="component" value="Unassembled WGS sequence"/>
</dbReference>
<gene>
    <name evidence="3" type="ORF">GKD88_15200</name>
    <name evidence="2" type="ORF">GKE08_15530</name>
</gene>
<organism evidence="2 4">
    <name type="scientific">Holdemania massiliensis</name>
    <dbReference type="NCBI Taxonomy" id="1468449"/>
    <lineage>
        <taxon>Bacteria</taxon>
        <taxon>Bacillati</taxon>
        <taxon>Bacillota</taxon>
        <taxon>Erysipelotrichia</taxon>
        <taxon>Erysipelotrichales</taxon>
        <taxon>Erysipelotrichaceae</taxon>
        <taxon>Holdemania</taxon>
    </lineage>
</organism>
<dbReference type="RefSeq" id="WP_154240113.1">
    <property type="nucleotide sequence ID" value="NZ_CALJPI010000276.1"/>
</dbReference>
<dbReference type="OrthoDB" id="1652117at2"/>
<proteinExistence type="predicted"/>
<evidence type="ECO:0000313" key="5">
    <source>
        <dbReference type="Proteomes" id="UP000480929"/>
    </source>
</evidence>
<dbReference type="Gene3D" id="3.30.700.10">
    <property type="entry name" value="Glycoprotein, Type 4 Pilin"/>
    <property type="match status" value="1"/>
</dbReference>
<feature type="region of interest" description="Disordered" evidence="1">
    <location>
        <begin position="128"/>
        <end position="150"/>
    </location>
</feature>
<dbReference type="Proteomes" id="UP000480929">
    <property type="component" value="Unassembled WGS sequence"/>
</dbReference>
<dbReference type="EMBL" id="WKPJ01000033">
    <property type="protein sequence ID" value="MSA90741.1"/>
    <property type="molecule type" value="Genomic_DNA"/>
</dbReference>
<keyword evidence="5" id="KW-1185">Reference proteome</keyword>
<dbReference type="InterPro" id="IPR012902">
    <property type="entry name" value="N_methyl_site"/>
</dbReference>
<evidence type="ECO:0000256" key="1">
    <source>
        <dbReference type="SAM" id="MobiDB-lite"/>
    </source>
</evidence>
<reference evidence="4 5" key="1">
    <citation type="journal article" date="2019" name="Nat. Med.">
        <title>A library of human gut bacterial isolates paired with longitudinal multiomics data enables mechanistic microbiome research.</title>
        <authorList>
            <person name="Poyet M."/>
            <person name="Groussin M."/>
            <person name="Gibbons S.M."/>
            <person name="Avila-Pacheco J."/>
            <person name="Jiang X."/>
            <person name="Kearney S.M."/>
            <person name="Perrotta A.R."/>
            <person name="Berdy B."/>
            <person name="Zhao S."/>
            <person name="Lieberman T.D."/>
            <person name="Swanson P.K."/>
            <person name="Smith M."/>
            <person name="Roesemann S."/>
            <person name="Alexander J.E."/>
            <person name="Rich S.A."/>
            <person name="Livny J."/>
            <person name="Vlamakis H."/>
            <person name="Clish C."/>
            <person name="Bullock K."/>
            <person name="Deik A."/>
            <person name="Scott J."/>
            <person name="Pierce K.A."/>
            <person name="Xavier R.J."/>
            <person name="Alm E.J."/>
        </authorList>
    </citation>
    <scope>NUCLEOTIDE SEQUENCE [LARGE SCALE GENOMIC DNA]</scope>
    <source>
        <strain evidence="2 4">BIOML-A4</strain>
        <strain evidence="3 5">BIOML-A5</strain>
    </source>
</reference>
<protein>
    <submittedName>
        <fullName evidence="2">Prepilin-type N-terminal cleavage/methylation domain-containing protein</fullName>
    </submittedName>
</protein>
<dbReference type="EMBL" id="WKPI01000035">
    <property type="protein sequence ID" value="MSC34471.1"/>
    <property type="molecule type" value="Genomic_DNA"/>
</dbReference>
<dbReference type="SUPFAM" id="SSF54523">
    <property type="entry name" value="Pili subunits"/>
    <property type="match status" value="1"/>
</dbReference>
<sequence>MKEKRGFTLLEMIVTVAILFVLLTILMPTMSGFASSANDQISDANLELLNFATHSYASFHEIENRDIFENIKEDEDRQQLLVSDGLIEQAVHPTGEGDYCWNITDQKWIRFIDSTAVGCGGEYKPTANPDGSLTPEAVKTPEPTTYPSAKPLPTYIPSAYQKACEASKGTFDIVNETCSCPAGYVLEKEIIVDGGKKKACMTTAEYMCEKSGGKYDLQANSCLCEGELIPNEQGNMCVYDSVKASKDKCEADGGAWIEENGKGYCKYKDDQPFYIDEDNPNFVYAAKQLGSGDPIDFSVLNDIESLESLKEKKANLSIGSYFHYQGNVYRVHNYSYKLDDSTNLSEFVKGNNLFNISKPEYSNNKAYFVNEYVLYNGTWYMPKDQGGGVSSTPAQGGQWQECGTNLDDFNENNSCKLK</sequence>
<dbReference type="Pfam" id="PF07963">
    <property type="entry name" value="N_methyl"/>
    <property type="match status" value="1"/>
</dbReference>
<dbReference type="NCBIfam" id="TIGR02532">
    <property type="entry name" value="IV_pilin_GFxxxE"/>
    <property type="match status" value="1"/>
</dbReference>
<comment type="caution">
    <text evidence="2">The sequence shown here is derived from an EMBL/GenBank/DDBJ whole genome shotgun (WGS) entry which is preliminary data.</text>
</comment>
<dbReference type="PROSITE" id="PS00409">
    <property type="entry name" value="PROKAR_NTER_METHYL"/>
    <property type="match status" value="1"/>
</dbReference>
<dbReference type="InterPro" id="IPR045584">
    <property type="entry name" value="Pilin-like"/>
</dbReference>
<evidence type="ECO:0000313" key="4">
    <source>
        <dbReference type="Proteomes" id="UP000433575"/>
    </source>
</evidence>
<evidence type="ECO:0000313" key="2">
    <source>
        <dbReference type="EMBL" id="MSA90741.1"/>
    </source>
</evidence>
<accession>A0A6N7SA02</accession>
<evidence type="ECO:0000313" key="3">
    <source>
        <dbReference type="EMBL" id="MSC34471.1"/>
    </source>
</evidence>
<name>A0A6N7SA02_9FIRM</name>
<dbReference type="AlphaFoldDB" id="A0A6N7SA02"/>